<dbReference type="EMBL" id="CP024443">
    <property type="protein sequence ID" value="ATR77927.1"/>
    <property type="molecule type" value="Genomic_DNA"/>
</dbReference>
<evidence type="ECO:0000259" key="1">
    <source>
        <dbReference type="SMART" id="SM01008"/>
    </source>
</evidence>
<accession>A0A2D2LSC9</accession>
<protein>
    <submittedName>
        <fullName evidence="2">Xanthine dehydrogenase</fullName>
    </submittedName>
</protein>
<evidence type="ECO:0000313" key="2">
    <source>
        <dbReference type="EMBL" id="ATR77927.1"/>
    </source>
</evidence>
<dbReference type="Proteomes" id="UP000229340">
    <property type="component" value="Chromosome"/>
</dbReference>
<dbReference type="SUPFAM" id="SSF56003">
    <property type="entry name" value="Molybdenum cofactor-binding domain"/>
    <property type="match status" value="1"/>
</dbReference>
<dbReference type="SMART" id="SM01008">
    <property type="entry name" value="Ald_Xan_dh_C"/>
    <property type="match status" value="1"/>
</dbReference>
<dbReference type="InterPro" id="IPR000674">
    <property type="entry name" value="Ald_Oxase/Xan_DH_a/b"/>
</dbReference>
<organism evidence="2 3">
    <name type="scientific">Faucicola osloensis</name>
    <name type="common">Moraxella osloensis</name>
    <dbReference type="NCBI Taxonomy" id="34062"/>
    <lineage>
        <taxon>Bacteria</taxon>
        <taxon>Pseudomonadati</taxon>
        <taxon>Pseudomonadota</taxon>
        <taxon>Gammaproteobacteria</taxon>
        <taxon>Moraxellales</taxon>
        <taxon>Moraxellaceae</taxon>
        <taxon>Faucicola</taxon>
    </lineage>
</organism>
<feature type="domain" description="Aldehyde oxidase/xanthine dehydrogenase a/b hammerhead" evidence="1">
    <location>
        <begin position="48"/>
        <end position="153"/>
    </location>
</feature>
<dbReference type="PANTHER" id="PTHR11908:SF123">
    <property type="entry name" value="ALDEHYDE OXIDOREDUCTASE MOLYBDENUM-BINDING SUBUNIT PAOC"/>
    <property type="match status" value="1"/>
</dbReference>
<dbReference type="SUPFAM" id="SSF54665">
    <property type="entry name" value="CO dehydrogenase molybdoprotein N-domain-like"/>
    <property type="match status" value="1"/>
</dbReference>
<reference evidence="3" key="1">
    <citation type="submission" date="2017-11" db="EMBL/GenBank/DDBJ databases">
        <title>Complete genome sequence of Moraxella osloensis NP7 isolated from human skin.</title>
        <authorList>
            <person name="Lee K."/>
            <person name="Lim J.Y."/>
            <person name="Hwang I."/>
        </authorList>
    </citation>
    <scope>NUCLEOTIDE SEQUENCE [LARGE SCALE GENOMIC DNA]</scope>
    <source>
        <strain evidence="3">NP7</strain>
    </source>
</reference>
<dbReference type="InterPro" id="IPR008274">
    <property type="entry name" value="AldOxase/xan_DH_MoCoBD1"/>
</dbReference>
<dbReference type="STRING" id="34062.AXE82_06610"/>
<sequence length="807" mass="88159">MSLTQIFGESPLEKKMTMDKPVESRLDTTDSKLVGKPLSRIEGHLKVAGKATYTAEHQFDDLCHGVMVGATIGKGKVKKVHKDTALQVAGVIGVFHDPLFLRNPQQGGVKMAPVQGASEVFYHGQPIALVVAETLEAAQEGAKALQIDYENDEKHGHFDFNKQKKHTQFIDWVTDKSDDIGKPEKTLKQAEVKVDVTYTTPSQSNMPMEPHSSLARWFEGKLTLHTSNQMLASSKIQLAKALDMPEDDVRLLSPYVGGGFGSKLGISPESVMAAIAAKELKRPVLVTMTRPQVMETTVRRTNTEQRVALGADKDGKIHTIIHNSIVTNLPSETFFEPVAVSTHFLYGGDNRQIKYEMARMNFTLTGSMRAPGEAVGQLALECAMDELAHALKLCPIELRKRNEPSEDPSKKIPYSTRKLLACMEQGAKAFGWDKRPQTPASRLEGDWLIGYGMACAARSNELKPSQARVSLLPSEKPLGVMARIETDMTDIGTGSYTIFAQVVADMLGLPIDHVEVKLGDTDLPPAAGSGGSWGASSAGSSIYLACEALREKIAQSVGLHADSIGFKQGHLYRQFEHDPSLAEKIGEKINHTLTDTLDKLAEKTGLSAEVSVDHQDNVLDWEQVDTQLPLSSFLQQYSPHGLVANGEIEPGKTKKEYRHAGYGAQFAEVGVHRVTGEIRVRRMQGTFAAGRILNEKTARSQCFGGMVFGIGAALMEQIHHDKRDGRLCNHDLAEYQVCVNADVPDLEVIMLPETDPYANPLHSKGIGELALSGAGAAIANAIFNATGVRVRDYPITLDKLLYQLPLL</sequence>
<dbReference type="Pfam" id="PF02738">
    <property type="entry name" value="MoCoBD_1"/>
    <property type="match status" value="1"/>
</dbReference>
<dbReference type="InterPro" id="IPR036856">
    <property type="entry name" value="Ald_Oxase/Xan_DH_a/b_sf"/>
</dbReference>
<dbReference type="Gene3D" id="3.90.1170.50">
    <property type="entry name" value="Aldehyde oxidase/xanthine dehydrogenase, a/b hammerhead"/>
    <property type="match status" value="1"/>
</dbReference>
<dbReference type="GO" id="GO:0016491">
    <property type="term" value="F:oxidoreductase activity"/>
    <property type="evidence" value="ECO:0007669"/>
    <property type="project" value="InterPro"/>
</dbReference>
<name>A0A2D2LSC9_FAUOS</name>
<evidence type="ECO:0000313" key="3">
    <source>
        <dbReference type="Proteomes" id="UP000229340"/>
    </source>
</evidence>
<dbReference type="InterPro" id="IPR046867">
    <property type="entry name" value="AldOxase/xan_DH_MoCoBD2"/>
</dbReference>
<dbReference type="InterPro" id="IPR016208">
    <property type="entry name" value="Ald_Oxase/xanthine_DH-like"/>
</dbReference>
<proteinExistence type="predicted"/>
<gene>
    <name evidence="2" type="ORF">NP7_00680</name>
</gene>
<dbReference type="Gene3D" id="3.30.365.10">
    <property type="entry name" value="Aldehyde oxidase/xanthine dehydrogenase, molybdopterin binding domain"/>
    <property type="match status" value="5"/>
</dbReference>
<dbReference type="Pfam" id="PF20256">
    <property type="entry name" value="MoCoBD_2"/>
    <property type="match status" value="1"/>
</dbReference>
<dbReference type="PANTHER" id="PTHR11908">
    <property type="entry name" value="XANTHINE DEHYDROGENASE"/>
    <property type="match status" value="1"/>
</dbReference>
<dbReference type="RefSeq" id="WP_100269303.1">
    <property type="nucleotide sequence ID" value="NZ_CP024443.1"/>
</dbReference>
<dbReference type="AlphaFoldDB" id="A0A2D2LSC9"/>
<dbReference type="Pfam" id="PF01315">
    <property type="entry name" value="Ald_Xan_dh_C"/>
    <property type="match status" value="1"/>
</dbReference>
<dbReference type="InterPro" id="IPR037165">
    <property type="entry name" value="AldOxase/xan_DH_Mopterin-bd_sf"/>
</dbReference>
<dbReference type="GO" id="GO:0005506">
    <property type="term" value="F:iron ion binding"/>
    <property type="evidence" value="ECO:0007669"/>
    <property type="project" value="InterPro"/>
</dbReference>